<dbReference type="Proteomes" id="UP000555407">
    <property type="component" value="Unassembled WGS sequence"/>
</dbReference>
<accession>A0A7X5ZYR1</accession>
<evidence type="ECO:0000313" key="2">
    <source>
        <dbReference type="EMBL" id="NIK55232.1"/>
    </source>
</evidence>
<dbReference type="Pfam" id="PF01636">
    <property type="entry name" value="APH"/>
    <property type="match status" value="1"/>
</dbReference>
<protein>
    <submittedName>
        <fullName evidence="2">Aminoglycoside phosphotransferase (APT) family kinase protein</fullName>
    </submittedName>
</protein>
<dbReference type="Gene3D" id="3.90.1200.10">
    <property type="match status" value="1"/>
</dbReference>
<dbReference type="GO" id="GO:0016301">
    <property type="term" value="F:kinase activity"/>
    <property type="evidence" value="ECO:0007669"/>
    <property type="project" value="UniProtKB-KW"/>
</dbReference>
<sequence>MPHSVKLSGTTLTKSYTSWPRNEPAREWAALTLLSRAAPDLVPTPLTASTDPTPRMTMTVVPGQPLSGRLTSAQLTALGSALETLWSVPPASLASIDLGMLVDRSRAGLTVLRDNRGVIAEAAAAWLAWLDGGPLDLIAVRDPVVAHGDPNLANYLWDGERVRIVDFEDAGLGDRTVELANLVEHLAGRETDWDPLVRRFCPDPDRFRTARCLWAGFWLTLIGPGGPSAHRNPPGTAEAQARRVLRLIAAGPRDDRGRRGC</sequence>
<reference evidence="2 3" key="1">
    <citation type="submission" date="2020-03" db="EMBL/GenBank/DDBJ databases">
        <title>Sequencing the genomes of 1000 actinobacteria strains.</title>
        <authorList>
            <person name="Klenk H.-P."/>
        </authorList>
    </citation>
    <scope>NUCLEOTIDE SEQUENCE [LARGE SCALE GENOMIC DNA]</scope>
    <source>
        <strain evidence="2 3">DSM 45490</strain>
    </source>
</reference>
<dbReference type="AlphaFoldDB" id="A0A7X5ZYR1"/>
<organism evidence="2 3">
    <name type="scientific">Kribbella shirazensis</name>
    <dbReference type="NCBI Taxonomy" id="1105143"/>
    <lineage>
        <taxon>Bacteria</taxon>
        <taxon>Bacillati</taxon>
        <taxon>Actinomycetota</taxon>
        <taxon>Actinomycetes</taxon>
        <taxon>Propionibacteriales</taxon>
        <taxon>Kribbellaceae</taxon>
        <taxon>Kribbella</taxon>
    </lineage>
</organism>
<keyword evidence="3" id="KW-1185">Reference proteome</keyword>
<proteinExistence type="predicted"/>
<name>A0A7X5ZYR1_9ACTN</name>
<gene>
    <name evidence="2" type="ORF">BJY22_000949</name>
</gene>
<evidence type="ECO:0000313" key="3">
    <source>
        <dbReference type="Proteomes" id="UP000555407"/>
    </source>
</evidence>
<keyword evidence="2" id="KW-0808">Transferase</keyword>
<feature type="domain" description="Aminoglycoside phosphotransferase" evidence="1">
    <location>
        <begin position="18"/>
        <end position="200"/>
    </location>
</feature>
<keyword evidence="2" id="KW-0418">Kinase</keyword>
<dbReference type="InterPro" id="IPR011009">
    <property type="entry name" value="Kinase-like_dom_sf"/>
</dbReference>
<dbReference type="EMBL" id="JAASRO010000001">
    <property type="protein sequence ID" value="NIK55232.1"/>
    <property type="molecule type" value="Genomic_DNA"/>
</dbReference>
<evidence type="ECO:0000259" key="1">
    <source>
        <dbReference type="Pfam" id="PF01636"/>
    </source>
</evidence>
<comment type="caution">
    <text evidence="2">The sequence shown here is derived from an EMBL/GenBank/DDBJ whole genome shotgun (WGS) entry which is preliminary data.</text>
</comment>
<dbReference type="RefSeq" id="WP_167203931.1">
    <property type="nucleotide sequence ID" value="NZ_JAASRO010000001.1"/>
</dbReference>
<dbReference type="InterPro" id="IPR002575">
    <property type="entry name" value="Aminoglycoside_PTrfase"/>
</dbReference>
<dbReference type="SUPFAM" id="SSF56112">
    <property type="entry name" value="Protein kinase-like (PK-like)"/>
    <property type="match status" value="1"/>
</dbReference>